<dbReference type="Proteomes" id="UP001054945">
    <property type="component" value="Unassembled WGS sequence"/>
</dbReference>
<organism evidence="2 3">
    <name type="scientific">Caerostris extrusa</name>
    <name type="common">Bark spider</name>
    <name type="synonym">Caerostris bankana</name>
    <dbReference type="NCBI Taxonomy" id="172846"/>
    <lineage>
        <taxon>Eukaryota</taxon>
        <taxon>Metazoa</taxon>
        <taxon>Ecdysozoa</taxon>
        <taxon>Arthropoda</taxon>
        <taxon>Chelicerata</taxon>
        <taxon>Arachnida</taxon>
        <taxon>Araneae</taxon>
        <taxon>Araneomorphae</taxon>
        <taxon>Entelegynae</taxon>
        <taxon>Araneoidea</taxon>
        <taxon>Araneidae</taxon>
        <taxon>Caerostris</taxon>
    </lineage>
</organism>
<sequence length="79" mass="8555">MMYVSEVRAPLSQEASKGFSGNISSRSNPGSTTSSHLSSLWSRSQVEICAVNCGGKRPFKTTLCDLAFLKQNKVLKGLM</sequence>
<protein>
    <submittedName>
        <fullName evidence="2">Uncharacterized protein</fullName>
    </submittedName>
</protein>
<evidence type="ECO:0000256" key="1">
    <source>
        <dbReference type="SAM" id="MobiDB-lite"/>
    </source>
</evidence>
<comment type="caution">
    <text evidence="2">The sequence shown here is derived from an EMBL/GenBank/DDBJ whole genome shotgun (WGS) entry which is preliminary data.</text>
</comment>
<accession>A0AAV4N475</accession>
<gene>
    <name evidence="2" type="ORF">CEXT_619491</name>
</gene>
<keyword evidence="3" id="KW-1185">Reference proteome</keyword>
<feature type="compositionally biased region" description="Polar residues" evidence="1">
    <location>
        <begin position="13"/>
        <end position="23"/>
    </location>
</feature>
<reference evidence="2 3" key="1">
    <citation type="submission" date="2021-06" db="EMBL/GenBank/DDBJ databases">
        <title>Caerostris extrusa draft genome.</title>
        <authorList>
            <person name="Kono N."/>
            <person name="Arakawa K."/>
        </authorList>
    </citation>
    <scope>NUCLEOTIDE SEQUENCE [LARGE SCALE GENOMIC DNA]</scope>
</reference>
<proteinExistence type="predicted"/>
<feature type="compositionally biased region" description="Low complexity" evidence="1">
    <location>
        <begin position="24"/>
        <end position="37"/>
    </location>
</feature>
<evidence type="ECO:0000313" key="3">
    <source>
        <dbReference type="Proteomes" id="UP001054945"/>
    </source>
</evidence>
<dbReference type="AlphaFoldDB" id="A0AAV4N475"/>
<evidence type="ECO:0000313" key="2">
    <source>
        <dbReference type="EMBL" id="GIX79600.1"/>
    </source>
</evidence>
<name>A0AAV4N475_CAEEX</name>
<feature type="region of interest" description="Disordered" evidence="1">
    <location>
        <begin position="1"/>
        <end position="37"/>
    </location>
</feature>
<dbReference type="EMBL" id="BPLR01002953">
    <property type="protein sequence ID" value="GIX79600.1"/>
    <property type="molecule type" value="Genomic_DNA"/>
</dbReference>